<evidence type="ECO:0000259" key="1">
    <source>
        <dbReference type="SMART" id="SM00507"/>
    </source>
</evidence>
<dbReference type="InterPro" id="IPR003615">
    <property type="entry name" value="HNH_nuc"/>
</dbReference>
<dbReference type="GO" id="GO:0004519">
    <property type="term" value="F:endonuclease activity"/>
    <property type="evidence" value="ECO:0007669"/>
    <property type="project" value="UniProtKB-KW"/>
</dbReference>
<keyword evidence="2" id="KW-0378">Hydrolase</keyword>
<reference evidence="2 3" key="1">
    <citation type="submission" date="2023-09" db="EMBL/GenBank/DDBJ databases">
        <title>Sekstaphage-1, isolated from a poly-specific therapeutic phage cocktail, is a close relative of T3 with an expanded host range.</title>
        <authorList>
            <person name="Kotovskaya O."/>
            <person name="Yarema P."/>
            <person name="Skutel M."/>
            <person name="Belova V."/>
            <person name="Korostin D."/>
            <person name="Severinov K."/>
            <person name="Isaev A."/>
        </authorList>
    </citation>
    <scope>NUCLEOTIDE SEQUENCE [LARGE SCALE GENOMIC DNA]</scope>
</reference>
<protein>
    <submittedName>
        <fullName evidence="2">HNH endonuclease</fullName>
    </submittedName>
</protein>
<dbReference type="CDD" id="cd00085">
    <property type="entry name" value="HNHc"/>
    <property type="match status" value="1"/>
</dbReference>
<keyword evidence="3" id="KW-1185">Reference proteome</keyword>
<evidence type="ECO:0000313" key="3">
    <source>
        <dbReference type="Proteomes" id="UP001302100"/>
    </source>
</evidence>
<dbReference type="Proteomes" id="UP001302100">
    <property type="component" value="Segment"/>
</dbReference>
<sequence>MRISFDLMSPSFLSWDTGRHTGGSIRNGYRRVRYEGKWLNHHILIWEHFNGAVPEGMEVDHIDRNKLNNAPSNLRLVTRSENNRNRSVHRNNKSGIKGVYWHKHRQVWYGQCRRGNKTFITAGCSTKEQAAELLEKLKEEINYDDFQNRPV</sequence>
<dbReference type="Gene3D" id="3.90.75.20">
    <property type="match status" value="1"/>
</dbReference>
<keyword evidence="2" id="KW-0540">Nuclease</keyword>
<dbReference type="SMART" id="SM00507">
    <property type="entry name" value="HNHc"/>
    <property type="match status" value="1"/>
</dbReference>
<dbReference type="InterPro" id="IPR044925">
    <property type="entry name" value="His-Me_finger_sf"/>
</dbReference>
<organism evidence="2 3">
    <name type="scientific">Escherichia phage Sekstaphage-1</name>
    <dbReference type="NCBI Taxonomy" id="3076820"/>
    <lineage>
        <taxon>Viruses</taxon>
        <taxon>Duplodnaviria</taxon>
        <taxon>Heunggongvirae</taxon>
        <taxon>Uroviricota</taxon>
        <taxon>Caudoviricetes</taxon>
        <taxon>Autographivirales</taxon>
        <taxon>Autotranscriptaviridae</taxon>
        <taxon>Studiervirinae</taxon>
        <taxon>Teetrevirus</taxon>
        <taxon>Teetrevirus sekstaphage1</taxon>
    </lineage>
</organism>
<name>A0AA96PY33_9CAUD</name>
<evidence type="ECO:0000313" key="2">
    <source>
        <dbReference type="EMBL" id="WNV46631.1"/>
    </source>
</evidence>
<dbReference type="SUPFAM" id="SSF54060">
    <property type="entry name" value="His-Me finger endonucleases"/>
    <property type="match status" value="1"/>
</dbReference>
<dbReference type="Pfam" id="PF13392">
    <property type="entry name" value="HNH_3"/>
    <property type="match status" value="1"/>
</dbReference>
<keyword evidence="2" id="KW-0255">Endonuclease</keyword>
<feature type="domain" description="HNH nuclease" evidence="1">
    <location>
        <begin position="34"/>
        <end position="83"/>
    </location>
</feature>
<dbReference type="EMBL" id="OR545379">
    <property type="protein sequence ID" value="WNV46631.1"/>
    <property type="molecule type" value="Genomic_DNA"/>
</dbReference>
<accession>A0AA96PY33</accession>
<proteinExistence type="predicted"/>
<gene>
    <name evidence="2" type="ORF">sekstaphage1_p08</name>
</gene>